<dbReference type="InterPro" id="IPR039761">
    <property type="entry name" value="Bms1/Tsr1"/>
</dbReference>
<dbReference type="GO" id="GO:0000479">
    <property type="term" value="P:endonucleolytic cleavage of tricistronic rRNA transcript (SSU-rRNA, 5.8S rRNA, LSU-rRNA)"/>
    <property type="evidence" value="ECO:0007669"/>
    <property type="project" value="TreeGrafter"/>
</dbReference>
<evidence type="ECO:0000256" key="3">
    <source>
        <dbReference type="ARBA" id="ARBA00023242"/>
    </source>
</evidence>
<dbReference type="SMART" id="SM00785">
    <property type="entry name" value="AARP2CN"/>
    <property type="match status" value="1"/>
</dbReference>
<comment type="subcellular location">
    <subcellularLocation>
        <location evidence="1">Nucleus</location>
        <location evidence="1">Nucleolus</location>
    </subcellularLocation>
</comment>
<evidence type="ECO:0000313" key="7">
    <source>
        <dbReference type="EMBL" id="KAG7528407.1"/>
    </source>
</evidence>
<keyword evidence="3" id="KW-0539">Nucleus</keyword>
<feature type="region of interest" description="Disordered" evidence="5">
    <location>
        <begin position="1"/>
        <end position="74"/>
    </location>
</feature>
<comment type="similarity">
    <text evidence="4">Belongs to the TRAFAC class translation factor GTPase superfamily. Bms1-like GTPase family. TSR1 subfamily.</text>
</comment>
<dbReference type="InterPro" id="IPR007034">
    <property type="entry name" value="BMS1_TSR1_C"/>
</dbReference>
<evidence type="ECO:0000256" key="2">
    <source>
        <dbReference type="ARBA" id="ARBA00022517"/>
    </source>
</evidence>
<dbReference type="PANTHER" id="PTHR12858">
    <property type="entry name" value="RIBOSOME BIOGENESIS PROTEIN"/>
    <property type="match status" value="1"/>
</dbReference>
<feature type="compositionally biased region" description="Acidic residues" evidence="5">
    <location>
        <begin position="451"/>
        <end position="483"/>
    </location>
</feature>
<proteinExistence type="inferred from homology"/>
<dbReference type="Proteomes" id="UP000812966">
    <property type="component" value="Unassembled WGS sequence"/>
</dbReference>
<comment type="caution">
    <text evidence="7">The sequence shown here is derived from an EMBL/GenBank/DDBJ whole genome shotgun (WGS) entry which is preliminary data.</text>
</comment>
<dbReference type="GO" id="GO:0030688">
    <property type="term" value="C:preribosome, small subunit precursor"/>
    <property type="evidence" value="ECO:0007669"/>
    <property type="project" value="TreeGrafter"/>
</dbReference>
<dbReference type="Pfam" id="PF08142">
    <property type="entry name" value="AARP2CN"/>
    <property type="match status" value="1"/>
</dbReference>
<feature type="domain" description="Bms1-type G" evidence="6">
    <location>
        <begin position="91"/>
        <end position="270"/>
    </location>
</feature>
<dbReference type="GO" id="GO:0000462">
    <property type="term" value="P:maturation of SSU-rRNA from tricistronic rRNA transcript (SSU-rRNA, 5.8S rRNA, LSU-rRNA)"/>
    <property type="evidence" value="ECO:0007669"/>
    <property type="project" value="TreeGrafter"/>
</dbReference>
<dbReference type="SMART" id="SM01362">
    <property type="entry name" value="DUF663"/>
    <property type="match status" value="1"/>
</dbReference>
<protein>
    <recommendedName>
        <fullName evidence="6">Bms1-type G domain-containing protein</fullName>
    </recommendedName>
</protein>
<feature type="compositionally biased region" description="Basic and acidic residues" evidence="5">
    <location>
        <begin position="537"/>
        <end position="554"/>
    </location>
</feature>
<dbReference type="GO" id="GO:0034511">
    <property type="term" value="F:U3 snoRNA binding"/>
    <property type="evidence" value="ECO:0007669"/>
    <property type="project" value="TreeGrafter"/>
</dbReference>
<evidence type="ECO:0000256" key="4">
    <source>
        <dbReference type="ARBA" id="ARBA00038288"/>
    </source>
</evidence>
<dbReference type="AlphaFoldDB" id="A0A8K0NN92"/>
<organism evidence="7 8">
    <name type="scientific">Filobasidium floriforme</name>
    <dbReference type="NCBI Taxonomy" id="5210"/>
    <lineage>
        <taxon>Eukaryota</taxon>
        <taxon>Fungi</taxon>
        <taxon>Dikarya</taxon>
        <taxon>Basidiomycota</taxon>
        <taxon>Agaricomycotina</taxon>
        <taxon>Tremellomycetes</taxon>
        <taxon>Filobasidiales</taxon>
        <taxon>Filobasidiaceae</taxon>
        <taxon>Filobasidium</taxon>
    </lineage>
</organism>
<dbReference type="GO" id="GO:0003924">
    <property type="term" value="F:GTPase activity"/>
    <property type="evidence" value="ECO:0007669"/>
    <property type="project" value="TreeGrafter"/>
</dbReference>
<dbReference type="EMBL" id="JABELV010000185">
    <property type="protein sequence ID" value="KAG7528407.1"/>
    <property type="molecule type" value="Genomic_DNA"/>
</dbReference>
<evidence type="ECO:0000259" key="6">
    <source>
        <dbReference type="PROSITE" id="PS51714"/>
    </source>
</evidence>
<gene>
    <name evidence="7" type="ORF">FFLO_06176</name>
</gene>
<sequence>MSGHSHRPTLKQKNKGFKSRHATKSSLKNAAKGKIDNASPSTSSAASTHRAKAAQEKKNRMNHRSQIRSTHQKAVGQDSKFFSTVSGGKAVPRVVSVIPLHSAVRCEDFGRGFVEVLGLGEEEKERVVGSLSDRGSWIMSAPKFKTSLQLIHLPPLSLYATLDAALASDYVVLLLSSEHEVTEEGERILRCLQSVIGGGGGQAEVIACVHSPRRQPMSPQDRPGVLKSLLSFTNYFFPAVSKVHVVPTRPDATSSDANNLARSVLEGVPTGASSINIERGGAGIKGRGRDGRGWLVAETGDTRQAEMGDEQALRYELESPEADKGVLSVTGTIRGARLSADRLMHIPGWGDYQLESINASVVPRGAHRVHAKSMQTDLDPSQSGVLSTPGEQADDLTALNEVDTLGNEQTWPTEEEMAEGEAAMRNAEKKPIRVKRVPKGTSAYQAAWILDDEDENDVIEDADDDDDEDLMQEDGDDLDEGDLGAEAGFGRGARVEDGDDEVEETEDVELDERHDEEEELDDAEEERQLQAYRKQRNKEDADDLHFPDEKDTPRHGLAQTRFQRYRGLKSFRTSPWDSYEDLPLDYAKIFQFEDYERTRRRAEEAGREEGVEVGTRVQLRIRDVPRALVEARDPQHPLVVYGLLQHEHKQSVLHFAVQRNTEYEATVRAKDPLILCVGPRRYRINPLYSQHTRGGGKGVNNVHKSERYLRHGTAVVATTYGPVVFGKQSCLLLRESEDLECPYLVAMGSFMSADPTRIIAKRIILTGHPFKVHRKTATVRYMFFNRDDIEYFAPIELHTKYGRTGHIKEPLGTHGYFKAIFDQPIQQMDTVCMSLYKRQYPKQVEYFTPPPAGKHVGAVEEVEDEIDEMDVE</sequence>
<keyword evidence="2" id="KW-0690">Ribosome biogenesis</keyword>
<dbReference type="PROSITE" id="PS51714">
    <property type="entry name" value="G_BMS1"/>
    <property type="match status" value="1"/>
</dbReference>
<accession>A0A8K0NN92</accession>
<feature type="compositionally biased region" description="Basic residues" evidence="5">
    <location>
        <begin position="1"/>
        <end position="23"/>
    </location>
</feature>
<dbReference type="GO" id="GO:0005525">
    <property type="term" value="F:GTP binding"/>
    <property type="evidence" value="ECO:0007669"/>
    <property type="project" value="TreeGrafter"/>
</dbReference>
<dbReference type="Pfam" id="PF04950">
    <property type="entry name" value="RIBIOP_C"/>
    <property type="match status" value="1"/>
</dbReference>
<feature type="compositionally biased region" description="Low complexity" evidence="5">
    <location>
        <begin position="38"/>
        <end position="48"/>
    </location>
</feature>
<dbReference type="InterPro" id="IPR030387">
    <property type="entry name" value="G_Bms1/Tsr1_dom"/>
</dbReference>
<feature type="compositionally biased region" description="Acidic residues" evidence="5">
    <location>
        <begin position="497"/>
        <end position="525"/>
    </location>
</feature>
<evidence type="ECO:0000256" key="5">
    <source>
        <dbReference type="SAM" id="MobiDB-lite"/>
    </source>
</evidence>
<dbReference type="PANTHER" id="PTHR12858:SF1">
    <property type="entry name" value="PRE-RRNA-PROCESSING PROTEIN TSR1 HOMOLOG"/>
    <property type="match status" value="1"/>
</dbReference>
<evidence type="ECO:0000313" key="8">
    <source>
        <dbReference type="Proteomes" id="UP000812966"/>
    </source>
</evidence>
<reference evidence="7" key="1">
    <citation type="submission" date="2020-04" db="EMBL/GenBank/DDBJ databases">
        <title>Analysis of mating type loci in Filobasidium floriforme.</title>
        <authorList>
            <person name="Nowrousian M."/>
        </authorList>
    </citation>
    <scope>NUCLEOTIDE SEQUENCE</scope>
    <source>
        <strain evidence="7">CBS 6242</strain>
    </source>
</reference>
<name>A0A8K0NN92_9TREE</name>
<dbReference type="InterPro" id="IPR012948">
    <property type="entry name" value="AARP2CN"/>
</dbReference>
<keyword evidence="8" id="KW-1185">Reference proteome</keyword>
<evidence type="ECO:0000256" key="1">
    <source>
        <dbReference type="ARBA" id="ARBA00004604"/>
    </source>
</evidence>
<dbReference type="GO" id="GO:0005730">
    <property type="term" value="C:nucleolus"/>
    <property type="evidence" value="ECO:0007669"/>
    <property type="project" value="UniProtKB-SubCell"/>
</dbReference>
<dbReference type="Pfam" id="PF22298">
    <property type="entry name" value="Tsr1_G-like"/>
    <property type="match status" value="1"/>
</dbReference>
<feature type="region of interest" description="Disordered" evidence="5">
    <location>
        <begin position="451"/>
        <end position="557"/>
    </location>
</feature>